<accession>A0A8J3N034</accession>
<dbReference type="InterPro" id="IPR029063">
    <property type="entry name" value="SAM-dependent_MTases_sf"/>
</dbReference>
<evidence type="ECO:0000313" key="7">
    <source>
        <dbReference type="EMBL" id="GHO91088.1"/>
    </source>
</evidence>
<evidence type="ECO:0000313" key="8">
    <source>
        <dbReference type="Proteomes" id="UP000597444"/>
    </source>
</evidence>
<dbReference type="SUPFAM" id="SSF46785">
    <property type="entry name" value="Winged helix' DNA-binding domain"/>
    <property type="match status" value="1"/>
</dbReference>
<dbReference type="InterPro" id="IPR016461">
    <property type="entry name" value="COMT-like"/>
</dbReference>
<dbReference type="SUPFAM" id="SSF53335">
    <property type="entry name" value="S-adenosyl-L-methionine-dependent methyltransferases"/>
    <property type="match status" value="1"/>
</dbReference>
<keyword evidence="8" id="KW-1185">Reference proteome</keyword>
<dbReference type="Pfam" id="PF08100">
    <property type="entry name" value="Dimerisation"/>
    <property type="match status" value="1"/>
</dbReference>
<evidence type="ECO:0000256" key="2">
    <source>
        <dbReference type="ARBA" id="ARBA00022679"/>
    </source>
</evidence>
<keyword evidence="1 7" id="KW-0489">Methyltransferase</keyword>
<dbReference type="Pfam" id="PF00891">
    <property type="entry name" value="Methyltransf_2"/>
    <property type="match status" value="1"/>
</dbReference>
<evidence type="ECO:0000259" key="5">
    <source>
        <dbReference type="Pfam" id="PF00891"/>
    </source>
</evidence>
<dbReference type="PANTHER" id="PTHR43712">
    <property type="entry name" value="PUTATIVE (AFU_ORTHOLOGUE AFUA_4G14580)-RELATED"/>
    <property type="match status" value="1"/>
</dbReference>
<dbReference type="InterPro" id="IPR001077">
    <property type="entry name" value="COMT_C"/>
</dbReference>
<dbReference type="EMBL" id="BNJK01000001">
    <property type="protein sequence ID" value="GHO91088.1"/>
    <property type="molecule type" value="Genomic_DNA"/>
</dbReference>
<dbReference type="Proteomes" id="UP000597444">
    <property type="component" value="Unassembled WGS sequence"/>
</dbReference>
<evidence type="ECO:0000256" key="1">
    <source>
        <dbReference type="ARBA" id="ARBA00022603"/>
    </source>
</evidence>
<dbReference type="Gene3D" id="1.10.287.1350">
    <property type="match status" value="1"/>
</dbReference>
<name>A0A8J3N034_9CHLR</name>
<dbReference type="PANTHER" id="PTHR43712:SF2">
    <property type="entry name" value="O-METHYLTRANSFERASE CICE"/>
    <property type="match status" value="1"/>
</dbReference>
<dbReference type="GO" id="GO:0032259">
    <property type="term" value="P:methylation"/>
    <property type="evidence" value="ECO:0007669"/>
    <property type="project" value="UniProtKB-KW"/>
</dbReference>
<keyword evidence="2" id="KW-0808">Transferase</keyword>
<dbReference type="AlphaFoldDB" id="A0A8J3N034"/>
<evidence type="ECO:0000259" key="6">
    <source>
        <dbReference type="Pfam" id="PF08100"/>
    </source>
</evidence>
<dbReference type="CDD" id="cd02440">
    <property type="entry name" value="AdoMet_MTases"/>
    <property type="match status" value="1"/>
</dbReference>
<dbReference type="PIRSF" id="PIRSF005739">
    <property type="entry name" value="O-mtase"/>
    <property type="match status" value="1"/>
</dbReference>
<reference evidence="7" key="1">
    <citation type="submission" date="2020-10" db="EMBL/GenBank/DDBJ databases">
        <title>Taxonomic study of unclassified bacteria belonging to the class Ktedonobacteria.</title>
        <authorList>
            <person name="Yabe S."/>
            <person name="Wang C.M."/>
            <person name="Zheng Y."/>
            <person name="Sakai Y."/>
            <person name="Cavaletti L."/>
            <person name="Monciardini P."/>
            <person name="Donadio S."/>
        </authorList>
    </citation>
    <scope>NUCLEOTIDE SEQUENCE</scope>
    <source>
        <strain evidence="7">ID150040</strain>
    </source>
</reference>
<organism evidence="7 8">
    <name type="scientific">Reticulibacter mediterranei</name>
    <dbReference type="NCBI Taxonomy" id="2778369"/>
    <lineage>
        <taxon>Bacteria</taxon>
        <taxon>Bacillati</taxon>
        <taxon>Chloroflexota</taxon>
        <taxon>Ktedonobacteria</taxon>
        <taxon>Ktedonobacterales</taxon>
        <taxon>Reticulibacteraceae</taxon>
        <taxon>Reticulibacter</taxon>
    </lineage>
</organism>
<comment type="caution">
    <text evidence="7">The sequence shown here is derived from an EMBL/GenBank/DDBJ whole genome shotgun (WGS) entry which is preliminary data.</text>
</comment>
<dbReference type="GO" id="GO:0046983">
    <property type="term" value="F:protein dimerization activity"/>
    <property type="evidence" value="ECO:0007669"/>
    <property type="project" value="InterPro"/>
</dbReference>
<protein>
    <submittedName>
        <fullName evidence="7">Methyltransferase</fullName>
    </submittedName>
</protein>
<dbReference type="Gene3D" id="3.40.50.150">
    <property type="entry name" value="Vaccinia Virus protein VP39"/>
    <property type="match status" value="1"/>
</dbReference>
<dbReference type="Gene3D" id="1.10.10.10">
    <property type="entry name" value="Winged helix-like DNA-binding domain superfamily/Winged helix DNA-binding domain"/>
    <property type="match status" value="1"/>
</dbReference>
<dbReference type="InterPro" id="IPR036390">
    <property type="entry name" value="WH_DNA-bd_sf"/>
</dbReference>
<dbReference type="PROSITE" id="PS51683">
    <property type="entry name" value="SAM_OMT_II"/>
    <property type="match status" value="1"/>
</dbReference>
<dbReference type="InterPro" id="IPR036388">
    <property type="entry name" value="WH-like_DNA-bd_sf"/>
</dbReference>
<keyword evidence="3" id="KW-0949">S-adenosyl-L-methionine</keyword>
<feature type="domain" description="O-methyltransferase dimerisation" evidence="6">
    <location>
        <begin position="3"/>
        <end position="74"/>
    </location>
</feature>
<feature type="domain" description="O-methyltransferase C-terminal" evidence="5">
    <location>
        <begin position="102"/>
        <end position="302"/>
    </location>
</feature>
<evidence type="ECO:0000256" key="4">
    <source>
        <dbReference type="PIRSR" id="PIRSR005739-1"/>
    </source>
</evidence>
<evidence type="ECO:0000256" key="3">
    <source>
        <dbReference type="ARBA" id="ARBA00022691"/>
    </source>
</evidence>
<feature type="active site" description="Proton acceptor" evidence="4">
    <location>
        <position position="234"/>
    </location>
</feature>
<sequence>MTSGCLLSQAIHVATKLNIPGLLKDGPKNSTELAQATETHAPSLYRLLRALAGAGLFVEDEQGRFTLTPLGELLRRDVPGSMAAAGLLFGSTLQWPALGELLYSIQTGKPAFDHHFGMTLWEYYMSHPEEHDIFQYAMSSFSAAETHAILQAYDFSGLQSVVDIAGGHGQLLVAILQAYPEMRGTLLELPEVVRQAEGVFKAAGVAQRCEVVSGDMFASIPAGRDAYIAKTVIHDWQDEQALALLKQCYNAMPSHAKLLLISEVIAPANVPDPSKFMDLNMLVSFGGCERTAAEFEALLGAANLKLKQIIPTRSPLSIVECVKG</sequence>
<gene>
    <name evidence="7" type="ORF">KSF_011360</name>
</gene>
<dbReference type="GO" id="GO:0008171">
    <property type="term" value="F:O-methyltransferase activity"/>
    <property type="evidence" value="ECO:0007669"/>
    <property type="project" value="InterPro"/>
</dbReference>
<proteinExistence type="predicted"/>
<dbReference type="InterPro" id="IPR012967">
    <property type="entry name" value="COMT_dimerisation"/>
</dbReference>